<dbReference type="NCBIfam" id="TIGR01292">
    <property type="entry name" value="TRX_reduct"/>
    <property type="match status" value="1"/>
</dbReference>
<dbReference type="EMBL" id="CP093362">
    <property type="protein sequence ID" value="UQS85693.1"/>
    <property type="molecule type" value="Genomic_DNA"/>
</dbReference>
<dbReference type="RefSeq" id="WP_249511657.1">
    <property type="nucleotide sequence ID" value="NZ_CP093362.1"/>
</dbReference>
<keyword evidence="6 10" id="KW-0560">Oxidoreductase</keyword>
<evidence type="ECO:0000256" key="11">
    <source>
        <dbReference type="RuleBase" id="RU003881"/>
    </source>
</evidence>
<evidence type="ECO:0000313" key="14">
    <source>
        <dbReference type="Proteomes" id="UP000831859"/>
    </source>
</evidence>
<dbReference type="Pfam" id="PF07992">
    <property type="entry name" value="Pyr_redox_2"/>
    <property type="match status" value="1"/>
</dbReference>
<name>A0ABY4PJM8_9LACO</name>
<proteinExistence type="inferred from homology"/>
<dbReference type="GO" id="GO:0004791">
    <property type="term" value="F:thioredoxin-disulfide reductase (NADPH) activity"/>
    <property type="evidence" value="ECO:0007669"/>
    <property type="project" value="UniProtKB-EC"/>
</dbReference>
<comment type="subunit">
    <text evidence="2 10">Homodimer.</text>
</comment>
<keyword evidence="5 10" id="KW-0274">FAD</keyword>
<dbReference type="PRINTS" id="PR00368">
    <property type="entry name" value="FADPNR"/>
</dbReference>
<dbReference type="InterPro" id="IPR023753">
    <property type="entry name" value="FAD/NAD-binding_dom"/>
</dbReference>
<keyword evidence="14" id="KW-1185">Reference proteome</keyword>
<evidence type="ECO:0000313" key="13">
    <source>
        <dbReference type="EMBL" id="UQS85693.1"/>
    </source>
</evidence>
<evidence type="ECO:0000256" key="8">
    <source>
        <dbReference type="ARBA" id="ARBA00023284"/>
    </source>
</evidence>
<keyword evidence="7" id="KW-1015">Disulfide bond</keyword>
<evidence type="ECO:0000256" key="7">
    <source>
        <dbReference type="ARBA" id="ARBA00023157"/>
    </source>
</evidence>
<feature type="domain" description="FAD/NAD(P)-binding" evidence="12">
    <location>
        <begin position="5"/>
        <end position="292"/>
    </location>
</feature>
<dbReference type="PRINTS" id="PR00469">
    <property type="entry name" value="PNDRDTASEII"/>
</dbReference>
<sequence>MMEKYDVIVIGAGPGGMTAALYASRANLSVLMIDRGIYGGQMNNTAEIENYPGFKSILGPDLAKKMYEGSINFGAKYAYGTVQSIENNGKGKIVHTDENDYETSSIIIGTGSQYRKLGVEGEDEYGGKGVSYCAVCDGAFFKNKEVVVIGGGDSAISEALYLAGITSKVTVIHRRDQLRAQKVLQDRAFANGKINFIWNTNVTEIVGDNMKVTGVKTLNNQTNEESSVDANGVFVYVGNNPMTEAFSDLDITDDKGWIKTNERMETSVPGVFAIGDVRQKELRQVTTAVGDGGIAGQNAFEYISSL</sequence>
<dbReference type="InterPro" id="IPR008255">
    <property type="entry name" value="Pyr_nucl-diS_OxRdtase_2_AS"/>
</dbReference>
<dbReference type="PROSITE" id="PS00573">
    <property type="entry name" value="PYRIDINE_REDOX_2"/>
    <property type="match status" value="1"/>
</dbReference>
<evidence type="ECO:0000256" key="5">
    <source>
        <dbReference type="ARBA" id="ARBA00022827"/>
    </source>
</evidence>
<protein>
    <recommendedName>
        <fullName evidence="3 10">Thioredoxin reductase</fullName>
        <ecNumber evidence="10">1.8.1.9</ecNumber>
    </recommendedName>
</protein>
<dbReference type="Proteomes" id="UP000831859">
    <property type="component" value="Chromosome"/>
</dbReference>
<evidence type="ECO:0000259" key="12">
    <source>
        <dbReference type="Pfam" id="PF07992"/>
    </source>
</evidence>
<dbReference type="InterPro" id="IPR005982">
    <property type="entry name" value="Thioredox_Rdtase"/>
</dbReference>
<evidence type="ECO:0000256" key="9">
    <source>
        <dbReference type="ARBA" id="ARBA00048132"/>
    </source>
</evidence>
<dbReference type="InterPro" id="IPR050097">
    <property type="entry name" value="Ferredoxin-NADP_redctase_2"/>
</dbReference>
<dbReference type="EC" id="1.8.1.9" evidence="10"/>
<gene>
    <name evidence="13" type="primary">trxB</name>
    <name evidence="13" type="ORF">MOO46_00295</name>
</gene>
<evidence type="ECO:0000256" key="1">
    <source>
        <dbReference type="ARBA" id="ARBA00009333"/>
    </source>
</evidence>
<comment type="similarity">
    <text evidence="1 10">Belongs to the class-II pyridine nucleotide-disulfide oxidoreductase family.</text>
</comment>
<evidence type="ECO:0000256" key="4">
    <source>
        <dbReference type="ARBA" id="ARBA00022630"/>
    </source>
</evidence>
<evidence type="ECO:0000256" key="10">
    <source>
        <dbReference type="RuleBase" id="RU003880"/>
    </source>
</evidence>
<dbReference type="InterPro" id="IPR036188">
    <property type="entry name" value="FAD/NAD-bd_sf"/>
</dbReference>
<accession>A0ABY4PJM8</accession>
<evidence type="ECO:0000256" key="2">
    <source>
        <dbReference type="ARBA" id="ARBA00011738"/>
    </source>
</evidence>
<dbReference type="SUPFAM" id="SSF51905">
    <property type="entry name" value="FAD/NAD(P)-binding domain"/>
    <property type="match status" value="1"/>
</dbReference>
<dbReference type="PANTHER" id="PTHR48105">
    <property type="entry name" value="THIOREDOXIN REDUCTASE 1-RELATED-RELATED"/>
    <property type="match status" value="1"/>
</dbReference>
<keyword evidence="11" id="KW-0521">NADP</keyword>
<organism evidence="13 14">
    <name type="scientific">Apilactobacillus apisilvae</name>
    <dbReference type="NCBI Taxonomy" id="2923364"/>
    <lineage>
        <taxon>Bacteria</taxon>
        <taxon>Bacillati</taxon>
        <taxon>Bacillota</taxon>
        <taxon>Bacilli</taxon>
        <taxon>Lactobacillales</taxon>
        <taxon>Lactobacillaceae</taxon>
        <taxon>Apilactobacillus</taxon>
    </lineage>
</organism>
<evidence type="ECO:0000256" key="6">
    <source>
        <dbReference type="ARBA" id="ARBA00023002"/>
    </source>
</evidence>
<keyword evidence="4 10" id="KW-0285">Flavoprotein</keyword>
<keyword evidence="8 10" id="KW-0676">Redox-active center</keyword>
<reference evidence="13 14" key="1">
    <citation type="journal article" date="2022" name="Int. J. Syst. Evol. Microbiol.">
        <title>Apilactobacillus apisilvae sp. nov., Nicolia spurrieriana gen. nov. sp. nov., Bombilactobacillus folatiphilus sp. nov. and Bombilactobacillus thymidiniphilus sp. nov., four new lactic acid bacterial isolates from stingless bees Tetragonula carbonaria and Austroplebeia australis.</title>
        <authorList>
            <person name="Oliphant S.A."/>
            <person name="Watson-Haigh N.S."/>
            <person name="Sumby K.M."/>
            <person name="Gardner J."/>
            <person name="Groom S."/>
            <person name="Jiranek V."/>
        </authorList>
    </citation>
    <scope>NUCLEOTIDE SEQUENCE [LARGE SCALE GENOMIC DNA]</scope>
    <source>
        <strain evidence="13 14">SG5_A10</strain>
    </source>
</reference>
<dbReference type="Gene3D" id="3.50.50.60">
    <property type="entry name" value="FAD/NAD(P)-binding domain"/>
    <property type="match status" value="2"/>
</dbReference>
<comment type="cofactor">
    <cofactor evidence="11">
        <name>FAD</name>
        <dbReference type="ChEBI" id="CHEBI:57692"/>
    </cofactor>
    <text evidence="11">Binds 1 FAD per subunit.</text>
</comment>
<evidence type="ECO:0000256" key="3">
    <source>
        <dbReference type="ARBA" id="ARBA00018719"/>
    </source>
</evidence>
<comment type="catalytic activity">
    <reaction evidence="9 10">
        <text>[thioredoxin]-dithiol + NADP(+) = [thioredoxin]-disulfide + NADPH + H(+)</text>
        <dbReference type="Rhea" id="RHEA:20345"/>
        <dbReference type="Rhea" id="RHEA-COMP:10698"/>
        <dbReference type="Rhea" id="RHEA-COMP:10700"/>
        <dbReference type="ChEBI" id="CHEBI:15378"/>
        <dbReference type="ChEBI" id="CHEBI:29950"/>
        <dbReference type="ChEBI" id="CHEBI:50058"/>
        <dbReference type="ChEBI" id="CHEBI:57783"/>
        <dbReference type="ChEBI" id="CHEBI:58349"/>
        <dbReference type="EC" id="1.8.1.9"/>
    </reaction>
</comment>